<protein>
    <submittedName>
        <fullName evidence="2">Uncharacterized protein</fullName>
    </submittedName>
</protein>
<evidence type="ECO:0000313" key="2">
    <source>
        <dbReference type="EMBL" id="KAE8318257.1"/>
    </source>
</evidence>
<keyword evidence="1" id="KW-0472">Membrane</keyword>
<accession>A0A5N6WBM0</accession>
<organism evidence="2 3">
    <name type="scientific">Aspergillus transmontanensis</name>
    <dbReference type="NCBI Taxonomy" id="1034304"/>
    <lineage>
        <taxon>Eukaryota</taxon>
        <taxon>Fungi</taxon>
        <taxon>Dikarya</taxon>
        <taxon>Ascomycota</taxon>
        <taxon>Pezizomycotina</taxon>
        <taxon>Eurotiomycetes</taxon>
        <taxon>Eurotiomycetidae</taxon>
        <taxon>Eurotiales</taxon>
        <taxon>Aspergillaceae</taxon>
        <taxon>Aspergillus</taxon>
        <taxon>Aspergillus subgen. Circumdati</taxon>
    </lineage>
</organism>
<keyword evidence="1" id="KW-0812">Transmembrane</keyword>
<dbReference type="EMBL" id="ML738298">
    <property type="protein sequence ID" value="KAE8318257.1"/>
    <property type="molecule type" value="Genomic_DNA"/>
</dbReference>
<evidence type="ECO:0000313" key="3">
    <source>
        <dbReference type="Proteomes" id="UP000325433"/>
    </source>
</evidence>
<reference evidence="3" key="1">
    <citation type="submission" date="2019-04" db="EMBL/GenBank/DDBJ databases">
        <title>Friends and foes A comparative genomics studyof 23 Aspergillus species from section Flavi.</title>
        <authorList>
            <consortium name="DOE Joint Genome Institute"/>
            <person name="Kjaerbolling I."/>
            <person name="Vesth T."/>
            <person name="Frisvad J.C."/>
            <person name="Nybo J.L."/>
            <person name="Theobald S."/>
            <person name="Kildgaard S."/>
            <person name="Isbrandt T."/>
            <person name="Kuo A."/>
            <person name="Sato A."/>
            <person name="Lyhne E.K."/>
            <person name="Kogle M.E."/>
            <person name="Wiebenga A."/>
            <person name="Kun R.S."/>
            <person name="Lubbers R.J."/>
            <person name="Makela M.R."/>
            <person name="Barry K."/>
            <person name="Chovatia M."/>
            <person name="Clum A."/>
            <person name="Daum C."/>
            <person name="Haridas S."/>
            <person name="He G."/>
            <person name="LaButti K."/>
            <person name="Lipzen A."/>
            <person name="Mondo S."/>
            <person name="Riley R."/>
            <person name="Salamov A."/>
            <person name="Simmons B.A."/>
            <person name="Magnuson J.K."/>
            <person name="Henrissat B."/>
            <person name="Mortensen U.H."/>
            <person name="Larsen T.O."/>
            <person name="Devries R.P."/>
            <person name="Grigoriev I.V."/>
            <person name="Machida M."/>
            <person name="Baker S.E."/>
            <person name="Andersen M.R."/>
        </authorList>
    </citation>
    <scope>NUCLEOTIDE SEQUENCE [LARGE SCALE GENOMIC DNA]</scope>
    <source>
        <strain evidence="3">CBS 130015</strain>
    </source>
</reference>
<name>A0A5N6WBM0_9EURO</name>
<dbReference type="Proteomes" id="UP000325433">
    <property type="component" value="Unassembled WGS sequence"/>
</dbReference>
<evidence type="ECO:0000256" key="1">
    <source>
        <dbReference type="SAM" id="Phobius"/>
    </source>
</evidence>
<keyword evidence="3" id="KW-1185">Reference proteome</keyword>
<gene>
    <name evidence="2" type="ORF">BDV41DRAFT_414801</name>
</gene>
<dbReference type="AlphaFoldDB" id="A0A5N6WBM0"/>
<sequence length="63" mass="6795">MQILPTPPSPTESATGAIDPKWHLAYSGFGLLGLIILAAFGTFFAMVYLRAKQMYVLSMSGCI</sequence>
<feature type="transmembrane region" description="Helical" evidence="1">
    <location>
        <begin position="29"/>
        <end position="49"/>
    </location>
</feature>
<proteinExistence type="predicted"/>
<keyword evidence="1" id="KW-1133">Transmembrane helix</keyword>